<sequence>MKKLLQIIAIFMVFITTACSHQPKEEEVNLENFSKEESAPKDKITKDVFTNDFGDQLEVAVNETQNTVIVRLNGKTYELKKSHELPEYTASDADYQYSDIRGEVTFLRKGYNMVLFHHKKNKISSGTKMASY</sequence>
<dbReference type="AlphaFoldDB" id="A0A1H8AAC8"/>
<organism evidence="1 2">
    <name type="scientific">Chryseobacterium taichungense</name>
    <dbReference type="NCBI Taxonomy" id="295069"/>
    <lineage>
        <taxon>Bacteria</taxon>
        <taxon>Pseudomonadati</taxon>
        <taxon>Bacteroidota</taxon>
        <taxon>Flavobacteriia</taxon>
        <taxon>Flavobacteriales</taxon>
        <taxon>Weeksellaceae</taxon>
        <taxon>Chryseobacterium group</taxon>
        <taxon>Chryseobacterium</taxon>
    </lineage>
</organism>
<dbReference type="EMBL" id="FOBV01000005">
    <property type="protein sequence ID" value="SEM67531.1"/>
    <property type="molecule type" value="Genomic_DNA"/>
</dbReference>
<keyword evidence="2" id="KW-1185">Reference proteome</keyword>
<dbReference type="RefSeq" id="WP_090000321.1">
    <property type="nucleotide sequence ID" value="NZ_FOBV01000005.1"/>
</dbReference>
<dbReference type="Proteomes" id="UP000199450">
    <property type="component" value="Unassembled WGS sequence"/>
</dbReference>
<name>A0A1H8AAC8_9FLAO</name>
<dbReference type="OrthoDB" id="1269231at2"/>
<proteinExistence type="predicted"/>
<evidence type="ECO:0000313" key="1">
    <source>
        <dbReference type="EMBL" id="SEM67531.1"/>
    </source>
</evidence>
<gene>
    <name evidence="1" type="ORF">SAMN05421856_105218</name>
</gene>
<protein>
    <submittedName>
        <fullName evidence="1">Uncharacterized protein</fullName>
    </submittedName>
</protein>
<evidence type="ECO:0000313" key="2">
    <source>
        <dbReference type="Proteomes" id="UP000199450"/>
    </source>
</evidence>
<reference evidence="2" key="1">
    <citation type="submission" date="2016-10" db="EMBL/GenBank/DDBJ databases">
        <authorList>
            <person name="Varghese N."/>
            <person name="Submissions S."/>
        </authorList>
    </citation>
    <scope>NUCLEOTIDE SEQUENCE [LARGE SCALE GENOMIC DNA]</scope>
    <source>
        <strain evidence="2">DSM 17453</strain>
    </source>
</reference>
<accession>A0A1H8AAC8</accession>
<dbReference type="PROSITE" id="PS51257">
    <property type="entry name" value="PROKAR_LIPOPROTEIN"/>
    <property type="match status" value="1"/>
</dbReference>